<protein>
    <recommendedName>
        <fullName evidence="1">Superoxide dismutase copper/zinc binding domain-containing protein</fullName>
    </recommendedName>
</protein>
<evidence type="ECO:0000259" key="1">
    <source>
        <dbReference type="Pfam" id="PF00080"/>
    </source>
</evidence>
<dbReference type="EMBL" id="MPUH01000099">
    <property type="protein sequence ID" value="OMJ90585.1"/>
    <property type="molecule type" value="Genomic_DNA"/>
</dbReference>
<comment type="caution">
    <text evidence="2">The sequence shown here is derived from an EMBL/GenBank/DDBJ whole genome shotgun (WGS) entry which is preliminary data.</text>
</comment>
<feature type="domain" description="Superoxide dismutase copper/zinc binding" evidence="1">
    <location>
        <begin position="40"/>
        <end position="170"/>
    </location>
</feature>
<dbReference type="SUPFAM" id="SSF49329">
    <property type="entry name" value="Cu,Zn superoxide dismutase-like"/>
    <property type="match status" value="1"/>
</dbReference>
<dbReference type="Pfam" id="PF00080">
    <property type="entry name" value="Sod_Cu"/>
    <property type="match status" value="1"/>
</dbReference>
<dbReference type="PRINTS" id="PR00068">
    <property type="entry name" value="CUZNDISMTASE"/>
</dbReference>
<dbReference type="GO" id="GO:0006801">
    <property type="term" value="P:superoxide metabolic process"/>
    <property type="evidence" value="ECO:0007669"/>
    <property type="project" value="InterPro"/>
</dbReference>
<dbReference type="PROSITE" id="PS51257">
    <property type="entry name" value="PROKAR_LIPOPROTEIN"/>
    <property type="match status" value="1"/>
</dbReference>
<dbReference type="InterPro" id="IPR024134">
    <property type="entry name" value="SOD_Cu/Zn_/chaperone"/>
</dbReference>
<dbReference type="AlphaFoldDB" id="A0A1R2CNN2"/>
<dbReference type="InterPro" id="IPR001424">
    <property type="entry name" value="SOD_Cu_Zn_dom"/>
</dbReference>
<dbReference type="OrthoDB" id="427596at2759"/>
<dbReference type="GO" id="GO:0005507">
    <property type="term" value="F:copper ion binding"/>
    <property type="evidence" value="ECO:0007669"/>
    <property type="project" value="InterPro"/>
</dbReference>
<dbReference type="InterPro" id="IPR036423">
    <property type="entry name" value="SOD-like_Cu/Zn_dom_sf"/>
</dbReference>
<evidence type="ECO:0000313" key="3">
    <source>
        <dbReference type="Proteomes" id="UP000187209"/>
    </source>
</evidence>
<keyword evidence="3" id="KW-1185">Reference proteome</keyword>
<dbReference type="Proteomes" id="UP000187209">
    <property type="component" value="Unassembled WGS sequence"/>
</dbReference>
<dbReference type="PANTHER" id="PTHR10003">
    <property type="entry name" value="SUPEROXIDE DISMUTASE CU-ZN -RELATED"/>
    <property type="match status" value="1"/>
</dbReference>
<reference evidence="2 3" key="1">
    <citation type="submission" date="2016-11" db="EMBL/GenBank/DDBJ databases">
        <title>The macronuclear genome of Stentor coeruleus: a giant cell with tiny introns.</title>
        <authorList>
            <person name="Slabodnick M."/>
            <person name="Ruby J.G."/>
            <person name="Reiff S.B."/>
            <person name="Swart E.C."/>
            <person name="Gosai S."/>
            <person name="Prabakaran S."/>
            <person name="Witkowska E."/>
            <person name="Larue G.E."/>
            <person name="Fisher S."/>
            <person name="Freeman R.M."/>
            <person name="Gunawardena J."/>
            <person name="Chu W."/>
            <person name="Stover N.A."/>
            <person name="Gregory B.D."/>
            <person name="Nowacki M."/>
            <person name="Derisi J."/>
            <person name="Roy S.W."/>
            <person name="Marshall W.F."/>
            <person name="Sood P."/>
        </authorList>
    </citation>
    <scope>NUCLEOTIDE SEQUENCE [LARGE SCALE GENOMIC DNA]</scope>
    <source>
        <strain evidence="2">WM001</strain>
    </source>
</reference>
<gene>
    <name evidence="2" type="ORF">SteCoe_6977</name>
</gene>
<accession>A0A1R2CNN2</accession>
<dbReference type="Gene3D" id="2.60.40.200">
    <property type="entry name" value="Superoxide dismutase, copper/zinc binding domain"/>
    <property type="match status" value="1"/>
</dbReference>
<organism evidence="2 3">
    <name type="scientific">Stentor coeruleus</name>
    <dbReference type="NCBI Taxonomy" id="5963"/>
    <lineage>
        <taxon>Eukaryota</taxon>
        <taxon>Sar</taxon>
        <taxon>Alveolata</taxon>
        <taxon>Ciliophora</taxon>
        <taxon>Postciliodesmatophora</taxon>
        <taxon>Heterotrichea</taxon>
        <taxon>Heterotrichida</taxon>
        <taxon>Stentoridae</taxon>
        <taxon>Stentor</taxon>
    </lineage>
</organism>
<evidence type="ECO:0000313" key="2">
    <source>
        <dbReference type="EMBL" id="OMJ90585.1"/>
    </source>
</evidence>
<proteinExistence type="predicted"/>
<name>A0A1R2CNN2_9CILI</name>
<sequence length="172" mass="18773">MLGRVAVGFLSAYSCNIQATNEKTNTEMSASAQVQGKEITGTFHFFQAKYTSNTEITGEIRGLYPEKKHGLSIHDGSLEKPEKTFNPFGRKHGGPWNFERKVGDLGNIEADKEGVGRYKISEPYVKLSGPFSVLSKVITVHENPDDFAFGKTTESLETGAVGEILAKGVITN</sequence>